<feature type="compositionally biased region" description="Polar residues" evidence="1">
    <location>
        <begin position="771"/>
        <end position="800"/>
    </location>
</feature>
<feature type="region of interest" description="Disordered" evidence="1">
    <location>
        <begin position="403"/>
        <end position="423"/>
    </location>
</feature>
<gene>
    <name evidence="2" type="ORF">ElyMa_003309600</name>
</gene>
<feature type="compositionally biased region" description="Polar residues" evidence="1">
    <location>
        <begin position="36"/>
        <end position="46"/>
    </location>
</feature>
<sequence>MSSCNIFAPLMEIRGQKILPETDPYSAHHHHPCQKQRPNSEQATTNSIQRCRYGFSLRYLVGDTNHMKQPCGGNQEAPYKLGNVPIATSCRGLPISVPTQYGIFETQNLGIDSGLIPQSPSVNGASIDRKATMETSSFHPRPDGNSADQQVIWENQLADSQPKRRSKWSKVEQRTTHAEKSEWVAFLSDCYRETSQSGALVRVYQQRPYNFLQSSMIVTHLPCIYYTALDVHNQTVSSPGLHALLPDRGKVLSRQLKTMTKLGIERPIQSAPPQRLPIFTSQATTVKGIGKRSNMNKASSGTCANTEYYVSMRNRLGKINLLTKTPVQTLHISAEYFWHRKCFGQFKAFSIPKSVFIKNHGCPSPNESQEKSKDCRPVLCEMCCSSGTTNCGSCKKLSSIASSKDSSKTGVSDEQRQNDKPMDARIMVTCKETSQGRNNESATNDSAMISVRCTENSAGSTSGKENAVENDQSKTYLSKSVGNRQQAENTEVTVVCVSPDRLQGETVNASSLSMSHESGGWPNVDVNSQKGYREKIEASPHRESWKIPEETDRQHYNLTSPGKDCISVKHLSTCYKSYPNTPNGEKCSWKNSNPAKVVDTFETSKKVDHCTNYTHPCNATVKGNDTKSNHQCKLRDVFNTQEVSTAERMDMPINHFPTKGLTIKRTITAHIFQHNVTESKCSRVQTNSNCKQNTPDFDTVVNCHLTPFRYKKGKESFDEDKTTGFKKINETTKESDALSSYVPDKERGASGFRVVDRSQTTVGAPDEKRPQTFSSETTHAFHSANTSSKDSRCTSTTRNNAEPIPSFHEVHDQCLSRHFDNSFSTPRLRHFEKGATAKSQLNNDLPERSNGAAKLTQVVKVGNQSLVPSNTGRASKLVLPMKIANVPNASLMKTSEVRDPNAVRSKLTDAPKQTKRTPDGLNRLHTKKHLKSITERLGNKTFSKANYGKGYQNVIKNRARSPNDTLSEDFEEVEDYQWVSREVKEEDMKDGVSILERQLVKLLVPRQKDITGGRTISKDSKLVSKVSKRPVFLKPPCLTARPPMVHVRRRLTSRAEIMGTNTSRHVAPCQTVDMNFQAEISAAQTRLQDLNMMPPRRKGRAAISSPETLGDAFYRLSCESRKARRRQAIANFFRASKNECISKLALANINLDEDDERVCSDSLRHPGRKVFNQGMISSLLPRTEANFASFIKPLPNTLALQESIVKTKVKGSECYTVSSNLSTDHIENDAILLSKKQDHSMHHNDCAAQKSKPLCGHDKNLEIEGSPLREEKKQAGANLNRTSDSTLNMPLVYEGRKEGISSLCQDDQTWCCLSPTSELSIKTDENQKHEMSLSSLQDQFSKPCSLAFEISRRHCNSPSD</sequence>
<evidence type="ECO:0000256" key="1">
    <source>
        <dbReference type="SAM" id="MobiDB-lite"/>
    </source>
</evidence>
<feature type="region of interest" description="Disordered" evidence="1">
    <location>
        <begin position="760"/>
        <end position="800"/>
    </location>
</feature>
<dbReference type="Proteomes" id="UP000762676">
    <property type="component" value="Unassembled WGS sequence"/>
</dbReference>
<reference evidence="2 3" key="1">
    <citation type="journal article" date="2021" name="Elife">
        <title>Chloroplast acquisition without the gene transfer in kleptoplastic sea slugs, Plakobranchus ocellatus.</title>
        <authorList>
            <person name="Maeda T."/>
            <person name="Takahashi S."/>
            <person name="Yoshida T."/>
            <person name="Shimamura S."/>
            <person name="Takaki Y."/>
            <person name="Nagai Y."/>
            <person name="Toyoda A."/>
            <person name="Suzuki Y."/>
            <person name="Arimoto A."/>
            <person name="Ishii H."/>
            <person name="Satoh N."/>
            <person name="Nishiyama T."/>
            <person name="Hasebe M."/>
            <person name="Maruyama T."/>
            <person name="Minagawa J."/>
            <person name="Obokata J."/>
            <person name="Shigenobu S."/>
        </authorList>
    </citation>
    <scope>NUCLEOTIDE SEQUENCE [LARGE SCALE GENOMIC DNA]</scope>
</reference>
<organism evidence="2 3">
    <name type="scientific">Elysia marginata</name>
    <dbReference type="NCBI Taxonomy" id="1093978"/>
    <lineage>
        <taxon>Eukaryota</taxon>
        <taxon>Metazoa</taxon>
        <taxon>Spiralia</taxon>
        <taxon>Lophotrochozoa</taxon>
        <taxon>Mollusca</taxon>
        <taxon>Gastropoda</taxon>
        <taxon>Heterobranchia</taxon>
        <taxon>Euthyneura</taxon>
        <taxon>Panpulmonata</taxon>
        <taxon>Sacoglossa</taxon>
        <taxon>Placobranchoidea</taxon>
        <taxon>Plakobranchidae</taxon>
        <taxon>Elysia</taxon>
    </lineage>
</organism>
<comment type="caution">
    <text evidence="2">The sequence shown here is derived from an EMBL/GenBank/DDBJ whole genome shotgun (WGS) entry which is preliminary data.</text>
</comment>
<evidence type="ECO:0000313" key="2">
    <source>
        <dbReference type="EMBL" id="GFS20286.1"/>
    </source>
</evidence>
<accession>A0AAV4JI71</accession>
<proteinExistence type="predicted"/>
<keyword evidence="3" id="KW-1185">Reference proteome</keyword>
<feature type="compositionally biased region" description="Basic and acidic residues" evidence="1">
    <location>
        <begin position="405"/>
        <end position="423"/>
    </location>
</feature>
<protein>
    <submittedName>
        <fullName evidence="2">Uncharacterized protein</fullName>
    </submittedName>
</protein>
<dbReference type="EMBL" id="BMAT01006804">
    <property type="protein sequence ID" value="GFS20286.1"/>
    <property type="molecule type" value="Genomic_DNA"/>
</dbReference>
<evidence type="ECO:0000313" key="3">
    <source>
        <dbReference type="Proteomes" id="UP000762676"/>
    </source>
</evidence>
<name>A0AAV4JI71_9GAST</name>
<feature type="region of interest" description="Disordered" evidence="1">
    <location>
        <begin position="454"/>
        <end position="473"/>
    </location>
</feature>
<feature type="region of interest" description="Disordered" evidence="1">
    <location>
        <begin position="22"/>
        <end position="46"/>
    </location>
</feature>